<name>A0ACB0ZZ13_MELEN</name>
<comment type="caution">
    <text evidence="1">The sequence shown here is derived from an EMBL/GenBank/DDBJ whole genome shotgun (WGS) entry which is preliminary data.</text>
</comment>
<accession>A0ACB0ZZ13</accession>
<sequence length="59" mass="6528">MFLLGVVTSWAIVYNVHYLPPQKCRPQESPIEFAARIQRIIASLVGVRAAPSDGEFGNL</sequence>
<evidence type="ECO:0000313" key="2">
    <source>
        <dbReference type="Proteomes" id="UP001497535"/>
    </source>
</evidence>
<organism evidence="1 2">
    <name type="scientific">Meloidogyne enterolobii</name>
    <name type="common">Root-knot nematode worm</name>
    <name type="synonym">Meloidogyne mayaguensis</name>
    <dbReference type="NCBI Taxonomy" id="390850"/>
    <lineage>
        <taxon>Eukaryota</taxon>
        <taxon>Metazoa</taxon>
        <taxon>Ecdysozoa</taxon>
        <taxon>Nematoda</taxon>
        <taxon>Chromadorea</taxon>
        <taxon>Rhabditida</taxon>
        <taxon>Tylenchina</taxon>
        <taxon>Tylenchomorpha</taxon>
        <taxon>Tylenchoidea</taxon>
        <taxon>Meloidogynidae</taxon>
        <taxon>Meloidogyninae</taxon>
        <taxon>Meloidogyne</taxon>
    </lineage>
</organism>
<gene>
    <name evidence="1" type="ORF">MENTE1834_LOCUS31516</name>
</gene>
<dbReference type="EMBL" id="CAVMJV010000053">
    <property type="protein sequence ID" value="CAK5084133.1"/>
    <property type="molecule type" value="Genomic_DNA"/>
</dbReference>
<keyword evidence="2" id="KW-1185">Reference proteome</keyword>
<dbReference type="Proteomes" id="UP001497535">
    <property type="component" value="Unassembled WGS sequence"/>
</dbReference>
<evidence type="ECO:0000313" key="1">
    <source>
        <dbReference type="EMBL" id="CAK5084133.1"/>
    </source>
</evidence>
<reference evidence="1" key="1">
    <citation type="submission" date="2023-11" db="EMBL/GenBank/DDBJ databases">
        <authorList>
            <person name="Poullet M."/>
        </authorList>
    </citation>
    <scope>NUCLEOTIDE SEQUENCE</scope>
    <source>
        <strain evidence="1">E1834</strain>
    </source>
</reference>
<protein>
    <submittedName>
        <fullName evidence="1">Uncharacterized protein</fullName>
    </submittedName>
</protein>
<proteinExistence type="predicted"/>